<evidence type="ECO:0000256" key="5">
    <source>
        <dbReference type="SAM" id="MobiDB-lite"/>
    </source>
</evidence>
<dbReference type="InterPro" id="IPR022263">
    <property type="entry name" value="KxYKxGKxW"/>
</dbReference>
<evidence type="ECO:0000259" key="7">
    <source>
        <dbReference type="PROSITE" id="PS50847"/>
    </source>
</evidence>
<evidence type="ECO:0000313" key="8">
    <source>
        <dbReference type="EMBL" id="CAK8054097.1"/>
    </source>
</evidence>
<accession>A0ABM9N4J2</accession>
<dbReference type="NCBIfam" id="TIGR03715">
    <property type="entry name" value="KxYKxGKxW"/>
    <property type="match status" value="1"/>
</dbReference>
<name>A0ABM9N4J2_9LACO</name>
<keyword evidence="1" id="KW-0134">Cell wall</keyword>
<feature type="compositionally biased region" description="Low complexity" evidence="5">
    <location>
        <begin position="244"/>
        <end position="260"/>
    </location>
</feature>
<evidence type="ECO:0000256" key="3">
    <source>
        <dbReference type="ARBA" id="ARBA00022729"/>
    </source>
</evidence>
<dbReference type="PROSITE" id="PS50847">
    <property type="entry name" value="GRAM_POS_ANCHORING"/>
    <property type="match status" value="1"/>
</dbReference>
<dbReference type="InterPro" id="IPR019931">
    <property type="entry name" value="LPXTG_anchor"/>
</dbReference>
<reference evidence="8 9" key="1">
    <citation type="submission" date="2024-01" db="EMBL/GenBank/DDBJ databases">
        <authorList>
            <person name="Botero Cardona J."/>
        </authorList>
    </citation>
    <scope>NUCLEOTIDE SEQUENCE [LARGE SCALE GENOMIC DNA]</scope>
    <source>
        <strain evidence="8 9">LMG 33000</strain>
    </source>
</reference>
<feature type="region of interest" description="Disordered" evidence="5">
    <location>
        <begin position="225"/>
        <end position="272"/>
    </location>
</feature>
<dbReference type="EMBL" id="CAWVOH010000001">
    <property type="protein sequence ID" value="CAK8054097.1"/>
    <property type="molecule type" value="Genomic_DNA"/>
</dbReference>
<evidence type="ECO:0000256" key="6">
    <source>
        <dbReference type="SAM" id="SignalP"/>
    </source>
</evidence>
<keyword evidence="4" id="KW-0572">Peptidoglycan-anchor</keyword>
<evidence type="ECO:0000256" key="1">
    <source>
        <dbReference type="ARBA" id="ARBA00022512"/>
    </source>
</evidence>
<feature type="region of interest" description="Disordered" evidence="5">
    <location>
        <begin position="39"/>
        <end position="66"/>
    </location>
</feature>
<evidence type="ECO:0000256" key="4">
    <source>
        <dbReference type="ARBA" id="ARBA00023088"/>
    </source>
</evidence>
<keyword evidence="9" id="KW-1185">Reference proteome</keyword>
<keyword evidence="3 6" id="KW-0732">Signal</keyword>
<organism evidence="8 9">
    <name type="scientific">Eupransor demetentiae</name>
    <dbReference type="NCBI Taxonomy" id="3109584"/>
    <lineage>
        <taxon>Bacteria</taxon>
        <taxon>Bacillati</taxon>
        <taxon>Bacillota</taxon>
        <taxon>Bacilli</taxon>
        <taxon>Lactobacillales</taxon>
        <taxon>Lactobacillaceae</taxon>
        <taxon>Eupransor</taxon>
    </lineage>
</organism>
<feature type="chain" id="PRO_5047080277" description="Gram-positive cocci surface proteins LPxTG domain-containing protein" evidence="6">
    <location>
        <begin position="30"/>
        <end position="303"/>
    </location>
</feature>
<dbReference type="Pfam" id="PF00746">
    <property type="entry name" value="Gram_pos_anchor"/>
    <property type="match status" value="1"/>
</dbReference>
<feature type="domain" description="Gram-positive cocci surface proteins LPxTG" evidence="7">
    <location>
        <begin position="267"/>
        <end position="303"/>
    </location>
</feature>
<feature type="signal peptide" evidence="6">
    <location>
        <begin position="1"/>
        <end position="29"/>
    </location>
</feature>
<proteinExistence type="predicted"/>
<gene>
    <name evidence="8" type="ORF">R54876_GBNLAHCA_00657</name>
</gene>
<dbReference type="Proteomes" id="UP001314241">
    <property type="component" value="Unassembled WGS sequence"/>
</dbReference>
<dbReference type="Pfam" id="PF19258">
    <property type="entry name" value="KxYKxGKxW_sig"/>
    <property type="match status" value="1"/>
</dbReference>
<protein>
    <recommendedName>
        <fullName evidence="7">Gram-positive cocci surface proteins LPxTG domain-containing protein</fullName>
    </recommendedName>
</protein>
<evidence type="ECO:0000313" key="9">
    <source>
        <dbReference type="Proteomes" id="UP001314241"/>
    </source>
</evidence>
<keyword evidence="2" id="KW-0964">Secreted</keyword>
<comment type="caution">
    <text evidence="8">The sequence shown here is derived from an EMBL/GenBank/DDBJ whole genome shotgun (WGS) entry which is preliminary data.</text>
</comment>
<evidence type="ECO:0000256" key="2">
    <source>
        <dbReference type="ARBA" id="ARBA00022525"/>
    </source>
</evidence>
<dbReference type="RefSeq" id="WP_349641639.1">
    <property type="nucleotide sequence ID" value="NZ_CAWVOH010000001.1"/>
</dbReference>
<sequence length="303" mass="30819">MNNTKMYKSGKAWVVAGAAAALAMAPAVAMNAANADSMRPDGTVKNADGSQTTTTTTTNADGSHDQTYTTVSPVVNAQEGAIDANDFTSGIHTININGSNFVDGQKTALAIMADRSSNFPDMYTSSSDANGRLKVWITTAAGDKDGANSEVKDASATASNPLVIEGTQAGVTGAAITFTPEAGKEYALHYEMDPISADLSGAGATNLPVWNKLIVGSEKTTVTTAHFPADKPVNPTPTPKPTPADDTPVTPANDTPVAPAAHKDSALPSTGVKAANNNNAGVIALGAAAVAASFGALSYKRKH</sequence>